<evidence type="ECO:0000259" key="1">
    <source>
        <dbReference type="Pfam" id="PF01261"/>
    </source>
</evidence>
<dbReference type="PANTHER" id="PTHR12110">
    <property type="entry name" value="HYDROXYPYRUVATE ISOMERASE"/>
    <property type="match status" value="1"/>
</dbReference>
<reference evidence="2" key="1">
    <citation type="journal article" date="2014" name="Front. Microbiol.">
        <title>High frequency of phylogenetically diverse reductive dehalogenase-homologous genes in deep subseafloor sedimentary metagenomes.</title>
        <authorList>
            <person name="Kawai M."/>
            <person name="Futagami T."/>
            <person name="Toyoda A."/>
            <person name="Takaki Y."/>
            <person name="Nishi S."/>
            <person name="Hori S."/>
            <person name="Arai W."/>
            <person name="Tsubouchi T."/>
            <person name="Morono Y."/>
            <person name="Uchiyama I."/>
            <person name="Ito T."/>
            <person name="Fujiyama A."/>
            <person name="Inagaki F."/>
            <person name="Takami H."/>
        </authorList>
    </citation>
    <scope>NUCLEOTIDE SEQUENCE</scope>
    <source>
        <strain evidence="2">Expedition CK06-06</strain>
    </source>
</reference>
<name>X1HW64_9ZZZZ</name>
<feature type="domain" description="Xylose isomerase-like TIM barrel" evidence="1">
    <location>
        <begin position="5"/>
        <end position="109"/>
    </location>
</feature>
<feature type="non-terminal residue" evidence="2">
    <location>
        <position position="1"/>
    </location>
</feature>
<dbReference type="AlphaFoldDB" id="X1HW64"/>
<dbReference type="EMBL" id="BARU01032743">
    <property type="protein sequence ID" value="GAH74401.1"/>
    <property type="molecule type" value="Genomic_DNA"/>
</dbReference>
<protein>
    <recommendedName>
        <fullName evidence="1">Xylose isomerase-like TIM barrel domain-containing protein</fullName>
    </recommendedName>
</protein>
<sequence>WEIIPDQNFGLNLDPSHLIFQMIDIERVIYEFADRIFHVHAKDLMIDREGLYQNGVLSLGMGWQVPRLPGLGDVDWPKFFRALYKAGYDYAISIEHEDRAFEGSEELVKRGFCIARDVLKPYIY</sequence>
<evidence type="ECO:0000313" key="2">
    <source>
        <dbReference type="EMBL" id="GAH74401.1"/>
    </source>
</evidence>
<proteinExistence type="predicted"/>
<accession>X1HW64</accession>
<organism evidence="2">
    <name type="scientific">marine sediment metagenome</name>
    <dbReference type="NCBI Taxonomy" id="412755"/>
    <lineage>
        <taxon>unclassified sequences</taxon>
        <taxon>metagenomes</taxon>
        <taxon>ecological metagenomes</taxon>
    </lineage>
</organism>
<dbReference type="Pfam" id="PF01261">
    <property type="entry name" value="AP_endonuc_2"/>
    <property type="match status" value="1"/>
</dbReference>
<dbReference type="SUPFAM" id="SSF51658">
    <property type="entry name" value="Xylose isomerase-like"/>
    <property type="match status" value="1"/>
</dbReference>
<dbReference type="InterPro" id="IPR013022">
    <property type="entry name" value="Xyl_isomerase-like_TIM-brl"/>
</dbReference>
<dbReference type="InterPro" id="IPR036237">
    <property type="entry name" value="Xyl_isomerase-like_sf"/>
</dbReference>
<comment type="caution">
    <text evidence="2">The sequence shown here is derived from an EMBL/GenBank/DDBJ whole genome shotgun (WGS) entry which is preliminary data.</text>
</comment>
<dbReference type="Gene3D" id="3.20.20.150">
    <property type="entry name" value="Divalent-metal-dependent TIM barrel enzymes"/>
    <property type="match status" value="1"/>
</dbReference>
<gene>
    <name evidence="2" type="ORF">S03H2_51597</name>
</gene>
<dbReference type="PANTHER" id="PTHR12110:SF21">
    <property type="entry name" value="XYLOSE ISOMERASE-LIKE TIM BARREL DOMAIN-CONTAINING PROTEIN"/>
    <property type="match status" value="1"/>
</dbReference>
<dbReference type="InterPro" id="IPR050312">
    <property type="entry name" value="IolE/XylAMocC-like"/>
</dbReference>